<dbReference type="InterPro" id="IPR038614">
    <property type="entry name" value="GK_N_sf"/>
</dbReference>
<dbReference type="FunFam" id="3.40.50.10180:FF:000001">
    <property type="entry name" value="Glycerate kinase"/>
    <property type="match status" value="1"/>
</dbReference>
<dbReference type="SUPFAM" id="SSF82544">
    <property type="entry name" value="GckA/TtuD-like"/>
    <property type="match status" value="1"/>
</dbReference>
<name>A0A0F9N6N8_9ZZZZ</name>
<evidence type="ECO:0000259" key="5">
    <source>
        <dbReference type="Pfam" id="PF05161"/>
    </source>
</evidence>
<dbReference type="Gene3D" id="3.40.50.10180">
    <property type="entry name" value="Glycerate kinase, MOFRL-like N-terminal domain"/>
    <property type="match status" value="1"/>
</dbReference>
<gene>
    <name evidence="7" type="ORF">LCGC14_1066170</name>
</gene>
<dbReference type="Pfam" id="PF13660">
    <property type="entry name" value="DUF4147"/>
    <property type="match status" value="1"/>
</dbReference>
<dbReference type="InterPro" id="IPR007835">
    <property type="entry name" value="MOFRL"/>
</dbReference>
<evidence type="ECO:0000256" key="2">
    <source>
        <dbReference type="ARBA" id="ARBA00022741"/>
    </source>
</evidence>
<evidence type="ECO:0000256" key="3">
    <source>
        <dbReference type="ARBA" id="ARBA00022777"/>
    </source>
</evidence>
<dbReference type="Gene3D" id="3.40.1480.10">
    <property type="entry name" value="MOFRL domain"/>
    <property type="match status" value="1"/>
</dbReference>
<evidence type="ECO:0000259" key="6">
    <source>
        <dbReference type="Pfam" id="PF13660"/>
    </source>
</evidence>
<organism evidence="7">
    <name type="scientific">marine sediment metagenome</name>
    <dbReference type="NCBI Taxonomy" id="412755"/>
    <lineage>
        <taxon>unclassified sequences</taxon>
        <taxon>metagenomes</taxon>
        <taxon>ecological metagenomes</taxon>
    </lineage>
</organism>
<comment type="caution">
    <text evidence="7">The sequence shown here is derived from an EMBL/GenBank/DDBJ whole genome shotgun (WGS) entry which is preliminary data.</text>
</comment>
<dbReference type="InterPro" id="IPR037035">
    <property type="entry name" value="GK-like_C_sf"/>
</dbReference>
<feature type="domain" description="MOFRL-associated" evidence="6">
    <location>
        <begin position="26"/>
        <end position="272"/>
    </location>
</feature>
<dbReference type="EMBL" id="LAZR01004562">
    <property type="protein sequence ID" value="KKN07512.1"/>
    <property type="molecule type" value="Genomic_DNA"/>
</dbReference>
<keyword evidence="3" id="KW-0418">Kinase</keyword>
<evidence type="ECO:0000256" key="1">
    <source>
        <dbReference type="ARBA" id="ARBA00022679"/>
    </source>
</evidence>
<feature type="domain" description="MOFRL" evidence="5">
    <location>
        <begin position="358"/>
        <end position="465"/>
    </location>
</feature>
<dbReference type="InterPro" id="IPR025286">
    <property type="entry name" value="MOFRL_assoc_dom"/>
</dbReference>
<evidence type="ECO:0000256" key="4">
    <source>
        <dbReference type="ARBA" id="ARBA00022840"/>
    </source>
</evidence>
<evidence type="ECO:0008006" key="8">
    <source>
        <dbReference type="Google" id="ProtNLM"/>
    </source>
</evidence>
<dbReference type="GO" id="GO:0005524">
    <property type="term" value="F:ATP binding"/>
    <property type="evidence" value="ECO:0007669"/>
    <property type="project" value="UniProtKB-KW"/>
</dbReference>
<dbReference type="PANTHER" id="PTHR12227:SF0">
    <property type="entry name" value="GLYCERATE KINASE"/>
    <property type="match status" value="1"/>
</dbReference>
<keyword evidence="2" id="KW-0547">Nucleotide-binding</keyword>
<keyword evidence="4" id="KW-0067">ATP-binding</keyword>
<accession>A0A0F9N6N8</accession>
<dbReference type="PANTHER" id="PTHR12227">
    <property type="entry name" value="GLYCERATE KINASE"/>
    <property type="match status" value="1"/>
</dbReference>
<keyword evidence="1" id="KW-0808">Transferase</keyword>
<dbReference type="Pfam" id="PF05161">
    <property type="entry name" value="MOFRL"/>
    <property type="match status" value="1"/>
</dbReference>
<sequence>MYIKNATQLLTSKLDKEQLYLRKIALQALEISISAVRPKNLIEKAIKVENNKLMILNEEYNLNNFDKLYIIGGGKATGEMASELEKVLWEAHITNIEGIINIPDGSIKIDDFKSSKIAINYASHPIPDENGLNGVKAMVEIIEKSHDKDLIIFLISGGGSALLPLPKKNISLKDLQEINSLLIASGASIYEINTIRKHLSDFKGGNLAKKLYNSSGATLISLIISDVIGNNLDFIASGPTVPDTTTFNDAIEIVKKYKLLNKIPLSTKKALEAGLIDFALENPRLDHRCFARVKNYLIGSVKSGIQEILPFLKKEGFDVIYFSSEIMGEAKDYGVFLNNNVSQTIGDLILHNENCKKALVGTGELTVTIQGKGIGGRNQEMLLSFLNQIKEEEYKTNFLVIGANFDGIDGNSEAMGALIDNFVVNQIKNQKIDLNIFLNNNDSNTLFKALESEIITGLTGCNVNDIVLILISR</sequence>
<dbReference type="AlphaFoldDB" id="A0A0F9N6N8"/>
<dbReference type="GO" id="GO:0008887">
    <property type="term" value="F:glycerate kinase activity"/>
    <property type="evidence" value="ECO:0007669"/>
    <property type="project" value="InterPro"/>
</dbReference>
<reference evidence="7" key="1">
    <citation type="journal article" date="2015" name="Nature">
        <title>Complex archaea that bridge the gap between prokaryotes and eukaryotes.</title>
        <authorList>
            <person name="Spang A."/>
            <person name="Saw J.H."/>
            <person name="Jorgensen S.L."/>
            <person name="Zaremba-Niedzwiedzka K."/>
            <person name="Martijn J."/>
            <person name="Lind A.E."/>
            <person name="van Eijk R."/>
            <person name="Schleper C."/>
            <person name="Guy L."/>
            <person name="Ettema T.J."/>
        </authorList>
    </citation>
    <scope>NUCLEOTIDE SEQUENCE</scope>
</reference>
<dbReference type="InterPro" id="IPR039760">
    <property type="entry name" value="MOFRL_protein"/>
</dbReference>
<dbReference type="GO" id="GO:0005737">
    <property type="term" value="C:cytoplasm"/>
    <property type="evidence" value="ECO:0007669"/>
    <property type="project" value="TreeGrafter"/>
</dbReference>
<evidence type="ECO:0000313" key="7">
    <source>
        <dbReference type="EMBL" id="KKN07512.1"/>
    </source>
</evidence>
<proteinExistence type="predicted"/>
<protein>
    <recommendedName>
        <fullName evidence="8">MOFRL-associated domain-containing protein</fullName>
    </recommendedName>
</protein>